<name>A0A2N5Y5H8_9GAMM</name>
<keyword evidence="2" id="KW-0560">Oxidoreductase</keyword>
<evidence type="ECO:0000313" key="3">
    <source>
        <dbReference type="Proteomes" id="UP000234845"/>
    </source>
</evidence>
<dbReference type="InterPro" id="IPR011051">
    <property type="entry name" value="RmlC_Cupin_sf"/>
</dbReference>
<accession>A0A2N5Y5H8</accession>
<dbReference type="InterPro" id="IPR025979">
    <property type="entry name" value="ChrR-like_cupin_dom"/>
</dbReference>
<dbReference type="CDD" id="cd20302">
    <property type="entry name" value="cupin_DAD"/>
    <property type="match status" value="1"/>
</dbReference>
<protein>
    <submittedName>
        <fullName evidence="2">2,4'-dihydroxyacetophenone dioxygenase</fullName>
    </submittedName>
</protein>
<evidence type="ECO:0000259" key="1">
    <source>
        <dbReference type="Pfam" id="PF12973"/>
    </source>
</evidence>
<evidence type="ECO:0000313" key="2">
    <source>
        <dbReference type="EMBL" id="PLW83653.1"/>
    </source>
</evidence>
<dbReference type="InterPro" id="IPR014710">
    <property type="entry name" value="RmlC-like_jellyroll"/>
</dbReference>
<comment type="caution">
    <text evidence="2">The sequence shown here is derived from an EMBL/GenBank/DDBJ whole genome shotgun (WGS) entry which is preliminary data.</text>
</comment>
<dbReference type="EMBL" id="PKLZ01000002">
    <property type="protein sequence ID" value="PLW83653.1"/>
    <property type="molecule type" value="Genomic_DNA"/>
</dbReference>
<dbReference type="Gene3D" id="2.60.120.10">
    <property type="entry name" value="Jelly Rolls"/>
    <property type="match status" value="1"/>
</dbReference>
<sequence>MSIPETVTTQDELLTIDTNANPFLEGLLHPGIKLHPLLLDPHNGLWVLRVKFAPGLTLPLHFHTGCVHLYTLSGCWYYLEHPTQKQVAGSYLYEPGGSVHQFHTSPDNEEDTDTFMVVSGANINYDSEDGSYLNLMDAGMIKAWVDDAIVTQGRPEMRYVEVPGPHFARG</sequence>
<dbReference type="OrthoDB" id="564955at2"/>
<gene>
    <name evidence="2" type="ORF">CWI75_04700</name>
</gene>
<dbReference type="SUPFAM" id="SSF51182">
    <property type="entry name" value="RmlC-like cupins"/>
    <property type="match status" value="1"/>
</dbReference>
<reference evidence="3" key="1">
    <citation type="submission" date="2017-11" db="EMBL/GenBank/DDBJ databases">
        <title>The draft genome sequence of Chromatocurvus sp. F02.</title>
        <authorList>
            <person name="Du Z.-J."/>
            <person name="Chang Y.-Q."/>
        </authorList>
    </citation>
    <scope>NUCLEOTIDE SEQUENCE [LARGE SCALE GENOMIC DNA]</scope>
    <source>
        <strain evidence="3">F02</strain>
    </source>
</reference>
<dbReference type="Proteomes" id="UP000234845">
    <property type="component" value="Unassembled WGS sequence"/>
</dbReference>
<dbReference type="GO" id="GO:0051213">
    <property type="term" value="F:dioxygenase activity"/>
    <property type="evidence" value="ECO:0007669"/>
    <property type="project" value="UniProtKB-KW"/>
</dbReference>
<organism evidence="2 3">
    <name type="scientific">Kineobactrum sediminis</name>
    <dbReference type="NCBI Taxonomy" id="1905677"/>
    <lineage>
        <taxon>Bacteria</taxon>
        <taxon>Pseudomonadati</taxon>
        <taxon>Pseudomonadota</taxon>
        <taxon>Gammaproteobacteria</taxon>
        <taxon>Cellvibrionales</taxon>
        <taxon>Halieaceae</taxon>
        <taxon>Kineobactrum</taxon>
    </lineage>
</organism>
<dbReference type="RefSeq" id="WP_101520334.1">
    <property type="nucleotide sequence ID" value="NZ_PKLZ01000002.1"/>
</dbReference>
<dbReference type="AlphaFoldDB" id="A0A2N5Y5H8"/>
<dbReference type="Pfam" id="PF12973">
    <property type="entry name" value="Cupin_7"/>
    <property type="match status" value="1"/>
</dbReference>
<keyword evidence="3" id="KW-1185">Reference proteome</keyword>
<keyword evidence="2" id="KW-0223">Dioxygenase</keyword>
<feature type="domain" description="ChrR-like cupin" evidence="1">
    <location>
        <begin position="14"/>
        <end position="117"/>
    </location>
</feature>
<proteinExistence type="predicted"/>